<comment type="caution">
    <text evidence="3">The sequence shown here is derived from an EMBL/GenBank/DDBJ whole genome shotgun (WGS) entry which is preliminary data.</text>
</comment>
<dbReference type="Proteomes" id="UP001152607">
    <property type="component" value="Unassembled WGS sequence"/>
</dbReference>
<reference evidence="3" key="1">
    <citation type="submission" date="2023-01" db="EMBL/GenBank/DDBJ databases">
        <authorList>
            <person name="Van Ghelder C."/>
            <person name="Rancurel C."/>
        </authorList>
    </citation>
    <scope>NUCLEOTIDE SEQUENCE</scope>
    <source>
        <strain evidence="3">CNCM I-4278</strain>
    </source>
</reference>
<dbReference type="InterPro" id="IPR004360">
    <property type="entry name" value="Glyas_Fos-R_dOase_dom"/>
</dbReference>
<dbReference type="InterPro" id="IPR029068">
    <property type="entry name" value="Glyas_Bleomycin-R_OHBP_Dase"/>
</dbReference>
<feature type="region of interest" description="Disordered" evidence="1">
    <location>
        <begin position="190"/>
        <end position="211"/>
    </location>
</feature>
<dbReference type="SUPFAM" id="SSF54593">
    <property type="entry name" value="Glyoxalase/Bleomycin resistance protein/Dihydroxybiphenyl dioxygenase"/>
    <property type="match status" value="1"/>
</dbReference>
<evidence type="ECO:0000256" key="1">
    <source>
        <dbReference type="SAM" id="MobiDB-lite"/>
    </source>
</evidence>
<evidence type="ECO:0000313" key="4">
    <source>
        <dbReference type="Proteomes" id="UP001152607"/>
    </source>
</evidence>
<accession>A0A9W4XSE1</accession>
<name>A0A9W4XSE1_9PLEO</name>
<dbReference type="PROSITE" id="PS51819">
    <property type="entry name" value="VOC"/>
    <property type="match status" value="1"/>
</dbReference>
<dbReference type="Pfam" id="PF00903">
    <property type="entry name" value="Glyoxalase"/>
    <property type="match status" value="1"/>
</dbReference>
<dbReference type="EMBL" id="CAOQHR010000002">
    <property type="protein sequence ID" value="CAI6329114.1"/>
    <property type="molecule type" value="Genomic_DNA"/>
</dbReference>
<dbReference type="AlphaFoldDB" id="A0A9W4XSE1"/>
<protein>
    <recommendedName>
        <fullName evidence="2">VOC domain-containing protein</fullName>
    </recommendedName>
</protein>
<sequence length="211" mass="23565">MTSITSKMNTTIPSMGDLSEKPKVLFPSHLAHVVLQTTTDKLSVMRDFYITFTGGHLVFENPYSAFTTYDSEHHRIAIVTSPQYKPRVPNVAGLSHMAFTFASLSDLLTAYQQRKKHGILPIACVNHGPTTSIYYNDPDGNMIETQVDNFDTAEEATRYMFGEAFQKNPLGSEFVPEDLIEKLNAGVSEEELKKKGDGPDMTPEEFAARLH</sequence>
<dbReference type="InterPro" id="IPR037523">
    <property type="entry name" value="VOC_core"/>
</dbReference>
<evidence type="ECO:0000259" key="2">
    <source>
        <dbReference type="PROSITE" id="PS51819"/>
    </source>
</evidence>
<evidence type="ECO:0000313" key="3">
    <source>
        <dbReference type="EMBL" id="CAI6329114.1"/>
    </source>
</evidence>
<feature type="domain" description="VOC" evidence="2">
    <location>
        <begin position="29"/>
        <end position="148"/>
    </location>
</feature>
<gene>
    <name evidence="3" type="ORF">PDIGIT_LOCUS4077</name>
</gene>
<organism evidence="3 4">
    <name type="scientific">Periconia digitata</name>
    <dbReference type="NCBI Taxonomy" id="1303443"/>
    <lineage>
        <taxon>Eukaryota</taxon>
        <taxon>Fungi</taxon>
        <taxon>Dikarya</taxon>
        <taxon>Ascomycota</taxon>
        <taxon>Pezizomycotina</taxon>
        <taxon>Dothideomycetes</taxon>
        <taxon>Pleosporomycetidae</taxon>
        <taxon>Pleosporales</taxon>
        <taxon>Massarineae</taxon>
        <taxon>Periconiaceae</taxon>
        <taxon>Periconia</taxon>
    </lineage>
</organism>
<proteinExistence type="predicted"/>
<dbReference type="Gene3D" id="3.10.180.10">
    <property type="entry name" value="2,3-Dihydroxybiphenyl 1,2-Dioxygenase, domain 1"/>
    <property type="match status" value="1"/>
</dbReference>
<keyword evidence="4" id="KW-1185">Reference proteome</keyword>
<dbReference type="OrthoDB" id="5371818at2759"/>